<keyword evidence="4" id="KW-0732">Signal</keyword>
<evidence type="ECO:0000256" key="1">
    <source>
        <dbReference type="ARBA" id="ARBA00004613"/>
    </source>
</evidence>
<dbReference type="SUPFAM" id="SSF81296">
    <property type="entry name" value="E set domains"/>
    <property type="match status" value="1"/>
</dbReference>
<dbReference type="InterPro" id="IPR033916">
    <property type="entry name" value="ML_Npc2-like"/>
</dbReference>
<protein>
    <recommendedName>
        <fullName evidence="6">MD-2-related lipid-recognition domain-containing protein</fullName>
    </recommendedName>
</protein>
<dbReference type="EMBL" id="KB305378">
    <property type="protein sequence ID" value="ELU01117.1"/>
    <property type="molecule type" value="Genomic_DNA"/>
</dbReference>
<evidence type="ECO:0000256" key="5">
    <source>
        <dbReference type="ARBA" id="ARBA00023157"/>
    </source>
</evidence>
<evidence type="ECO:0000256" key="4">
    <source>
        <dbReference type="ARBA" id="ARBA00022729"/>
    </source>
</evidence>
<dbReference type="AlphaFoldDB" id="R7UCX6"/>
<evidence type="ECO:0000256" key="2">
    <source>
        <dbReference type="ARBA" id="ARBA00006370"/>
    </source>
</evidence>
<name>R7UCX6_CAPTE</name>
<dbReference type="FunCoup" id="R7UCX6">
    <property type="interactions" value="654"/>
</dbReference>
<evidence type="ECO:0000313" key="9">
    <source>
        <dbReference type="Proteomes" id="UP000014760"/>
    </source>
</evidence>
<dbReference type="OrthoDB" id="6489092at2759"/>
<evidence type="ECO:0000313" key="8">
    <source>
        <dbReference type="EnsemblMetazoa" id="CapteP94276"/>
    </source>
</evidence>
<dbReference type="SMART" id="SM00737">
    <property type="entry name" value="ML"/>
    <property type="match status" value="1"/>
</dbReference>
<dbReference type="HOGENOM" id="CLU_109192_1_0_1"/>
<proteinExistence type="inferred from homology"/>
<dbReference type="FunFam" id="2.60.40.770:FF:000001">
    <property type="entry name" value="NPC intracellular cholesterol transporter 2"/>
    <property type="match status" value="1"/>
</dbReference>
<dbReference type="Gene3D" id="2.60.40.770">
    <property type="match status" value="1"/>
</dbReference>
<dbReference type="PANTHER" id="PTHR11306:SF68">
    <property type="entry name" value="NPC INTRACELLULAR CHOLESTEROL TRANSPORTER 2"/>
    <property type="match status" value="1"/>
</dbReference>
<dbReference type="STRING" id="283909.R7UCX6"/>
<reference evidence="7 9" key="2">
    <citation type="journal article" date="2013" name="Nature">
        <title>Insights into bilaterian evolution from three spiralian genomes.</title>
        <authorList>
            <person name="Simakov O."/>
            <person name="Marletaz F."/>
            <person name="Cho S.J."/>
            <person name="Edsinger-Gonzales E."/>
            <person name="Havlak P."/>
            <person name="Hellsten U."/>
            <person name="Kuo D.H."/>
            <person name="Larsson T."/>
            <person name="Lv J."/>
            <person name="Arendt D."/>
            <person name="Savage R."/>
            <person name="Osoegawa K."/>
            <person name="de Jong P."/>
            <person name="Grimwood J."/>
            <person name="Chapman J.A."/>
            <person name="Shapiro H."/>
            <person name="Aerts A."/>
            <person name="Otillar R.P."/>
            <person name="Terry A.Y."/>
            <person name="Boore J.L."/>
            <person name="Grigoriev I.V."/>
            <person name="Lindberg D.R."/>
            <person name="Seaver E.C."/>
            <person name="Weisblat D.A."/>
            <person name="Putnam N.H."/>
            <person name="Rokhsar D.S."/>
        </authorList>
    </citation>
    <scope>NUCLEOTIDE SEQUENCE</scope>
    <source>
        <strain evidence="7 9">I ESC-2004</strain>
    </source>
</reference>
<evidence type="ECO:0000313" key="7">
    <source>
        <dbReference type="EMBL" id="ELU01117.1"/>
    </source>
</evidence>
<dbReference type="PANTHER" id="PTHR11306">
    <property type="entry name" value="NIEMANN PICK TYPE C2 PROTEIN NPC2-RELATED"/>
    <property type="match status" value="1"/>
</dbReference>
<accession>R7UCX6</accession>
<dbReference type="GO" id="GO:0032367">
    <property type="term" value="P:intracellular cholesterol transport"/>
    <property type="evidence" value="ECO:0007669"/>
    <property type="project" value="InterPro"/>
</dbReference>
<keyword evidence="3" id="KW-0964">Secreted</keyword>
<gene>
    <name evidence="7" type="ORF">CAPTEDRAFT_94276</name>
</gene>
<dbReference type="OMA" id="VDIVCVE"/>
<dbReference type="InterPro" id="IPR039670">
    <property type="entry name" value="NPC2-like"/>
</dbReference>
<dbReference type="InterPro" id="IPR014756">
    <property type="entry name" value="Ig_E-set"/>
</dbReference>
<dbReference type="Pfam" id="PF02221">
    <property type="entry name" value="E1_DerP2_DerF2"/>
    <property type="match status" value="1"/>
</dbReference>
<keyword evidence="9" id="KW-1185">Reference proteome</keyword>
<reference evidence="9" key="1">
    <citation type="submission" date="2012-12" db="EMBL/GenBank/DDBJ databases">
        <authorList>
            <person name="Hellsten U."/>
            <person name="Grimwood J."/>
            <person name="Chapman J.A."/>
            <person name="Shapiro H."/>
            <person name="Aerts A."/>
            <person name="Otillar R.P."/>
            <person name="Terry A.Y."/>
            <person name="Boore J.L."/>
            <person name="Simakov O."/>
            <person name="Marletaz F."/>
            <person name="Cho S.-J."/>
            <person name="Edsinger-Gonzales E."/>
            <person name="Havlak P."/>
            <person name="Kuo D.-H."/>
            <person name="Larsson T."/>
            <person name="Lv J."/>
            <person name="Arendt D."/>
            <person name="Savage R."/>
            <person name="Osoegawa K."/>
            <person name="de Jong P."/>
            <person name="Lindberg D.R."/>
            <person name="Seaver E.C."/>
            <person name="Weisblat D.A."/>
            <person name="Putnam N.H."/>
            <person name="Grigoriev I.V."/>
            <person name="Rokhsar D.S."/>
        </authorList>
    </citation>
    <scope>NUCLEOTIDE SEQUENCE</scope>
    <source>
        <strain evidence="9">I ESC-2004</strain>
    </source>
</reference>
<comment type="subcellular location">
    <subcellularLocation>
        <location evidence="1">Secreted</location>
    </subcellularLocation>
</comment>
<dbReference type="InterPro" id="IPR003172">
    <property type="entry name" value="ML_dom"/>
</dbReference>
<keyword evidence="5" id="KW-1015">Disulfide bond</keyword>
<dbReference type="GO" id="GO:0005576">
    <property type="term" value="C:extracellular region"/>
    <property type="evidence" value="ECO:0007669"/>
    <property type="project" value="UniProtKB-SubCell"/>
</dbReference>
<evidence type="ECO:0000256" key="3">
    <source>
        <dbReference type="ARBA" id="ARBA00022525"/>
    </source>
</evidence>
<comment type="similarity">
    <text evidence="2">Belongs to the NPC2 family.</text>
</comment>
<feature type="domain" description="MD-2-related lipid-recognition" evidence="6">
    <location>
        <begin position="1"/>
        <end position="117"/>
    </location>
</feature>
<dbReference type="CDD" id="cd00916">
    <property type="entry name" value="Npc2_like"/>
    <property type="match status" value="1"/>
</dbReference>
<dbReference type="EnsemblMetazoa" id="CapteT94276">
    <property type="protein sequence ID" value="CapteP94276"/>
    <property type="gene ID" value="CapteG94276"/>
</dbReference>
<evidence type="ECO:0000259" key="6">
    <source>
        <dbReference type="SMART" id="SM00737"/>
    </source>
</evidence>
<dbReference type="EMBL" id="AMQN01001758">
    <property type="status" value="NOT_ANNOTATED_CDS"/>
    <property type="molecule type" value="Genomic_DNA"/>
</dbReference>
<dbReference type="GO" id="GO:0032934">
    <property type="term" value="F:sterol binding"/>
    <property type="evidence" value="ECO:0007669"/>
    <property type="project" value="InterPro"/>
</dbReference>
<sequence>GSKHGKVTSLDIPGCGSSICDLHRGTNASINIGFSTNVTKVTSVVHGILSGIPVPFPLDNPDGCKNSGLACPLPSGKQYKYNTNIFVRNEYPKLRVVIKWELKDQSGEDIICLELPAEIVDAKKSETLKFHPRSLTVL</sequence>
<feature type="non-terminal residue" evidence="7">
    <location>
        <position position="1"/>
    </location>
</feature>
<organism evidence="7">
    <name type="scientific">Capitella teleta</name>
    <name type="common">Polychaete worm</name>
    <dbReference type="NCBI Taxonomy" id="283909"/>
    <lineage>
        <taxon>Eukaryota</taxon>
        <taxon>Metazoa</taxon>
        <taxon>Spiralia</taxon>
        <taxon>Lophotrochozoa</taxon>
        <taxon>Annelida</taxon>
        <taxon>Polychaeta</taxon>
        <taxon>Sedentaria</taxon>
        <taxon>Scolecida</taxon>
        <taxon>Capitellidae</taxon>
        <taxon>Capitella</taxon>
    </lineage>
</organism>
<reference evidence="8" key="3">
    <citation type="submission" date="2015-06" db="UniProtKB">
        <authorList>
            <consortium name="EnsemblMetazoa"/>
        </authorList>
    </citation>
    <scope>IDENTIFICATION</scope>
</reference>
<dbReference type="Proteomes" id="UP000014760">
    <property type="component" value="Unassembled WGS sequence"/>
</dbReference>